<feature type="transmembrane region" description="Helical" evidence="8">
    <location>
        <begin position="20"/>
        <end position="48"/>
    </location>
</feature>
<evidence type="ECO:0000313" key="11">
    <source>
        <dbReference type="Proteomes" id="UP000245212"/>
    </source>
</evidence>
<evidence type="ECO:0000256" key="7">
    <source>
        <dbReference type="ARBA" id="ARBA00023136"/>
    </source>
</evidence>
<dbReference type="EMBL" id="QETA01000007">
    <property type="protein sequence ID" value="PWF21488.1"/>
    <property type="molecule type" value="Genomic_DNA"/>
</dbReference>
<dbReference type="PROSITE" id="PS50928">
    <property type="entry name" value="ABC_TM1"/>
    <property type="match status" value="1"/>
</dbReference>
<dbReference type="InterPro" id="IPR010065">
    <property type="entry name" value="AA_ABC_transptr_permease_3TM"/>
</dbReference>
<comment type="caution">
    <text evidence="10">The sequence shown here is derived from an EMBL/GenBank/DDBJ whole genome shotgun (WGS) entry which is preliminary data.</text>
</comment>
<protein>
    <submittedName>
        <fullName evidence="10">Amino acid ABC transporter permease</fullName>
    </submittedName>
</protein>
<dbReference type="InterPro" id="IPR043429">
    <property type="entry name" value="ArtM/GltK/GlnP/TcyL/YhdX-like"/>
</dbReference>
<reference evidence="11" key="1">
    <citation type="submission" date="2018-05" db="EMBL/GenBank/DDBJ databases">
        <authorList>
            <person name="Li Y."/>
        </authorList>
    </citation>
    <scope>NUCLEOTIDE SEQUENCE [LARGE SCALE GENOMIC DNA]</scope>
    <source>
        <strain evidence="11">3d-2-2</strain>
    </source>
</reference>
<evidence type="ECO:0000256" key="3">
    <source>
        <dbReference type="ARBA" id="ARBA00022448"/>
    </source>
</evidence>
<keyword evidence="7 8" id="KW-0472">Membrane</keyword>
<keyword evidence="3 8" id="KW-0813">Transport</keyword>
<keyword evidence="4" id="KW-1003">Cell membrane</keyword>
<feature type="transmembrane region" description="Helical" evidence="8">
    <location>
        <begin position="196"/>
        <end position="218"/>
    </location>
</feature>
<sequence>MLDILQQYWLMLLVGQYPNGPLGGLAMTLILAVCGLSLSFPLAILLAVARTSPYRWVARISGYTVNMIRGMPLLMLIFWAYFVLPKVTGHSISGFWTLVCALVVYESAYLSEVIRAGIEAIPKGQIEASRSLGVGYWTTLRKVILPQALFNVLPGMTSQFVSTIKETSLGYVISVNELTFAANQINNMVLTQPLQVFGILAIMYFIVCFSLSRAVGWLDRKIRRVRQMSPA</sequence>
<evidence type="ECO:0000256" key="5">
    <source>
        <dbReference type="ARBA" id="ARBA00022692"/>
    </source>
</evidence>
<evidence type="ECO:0000256" key="6">
    <source>
        <dbReference type="ARBA" id="ARBA00022989"/>
    </source>
</evidence>
<evidence type="ECO:0000313" key="10">
    <source>
        <dbReference type="EMBL" id="PWF21488.1"/>
    </source>
</evidence>
<dbReference type="Pfam" id="PF00528">
    <property type="entry name" value="BPD_transp_1"/>
    <property type="match status" value="1"/>
</dbReference>
<dbReference type="NCBIfam" id="TIGR01726">
    <property type="entry name" value="HEQRo_perm_3TM"/>
    <property type="match status" value="1"/>
</dbReference>
<comment type="subcellular location">
    <subcellularLocation>
        <location evidence="1">Cell inner membrane</location>
        <topology evidence="1">Multi-pass membrane protein</topology>
    </subcellularLocation>
    <subcellularLocation>
        <location evidence="8">Cell membrane</location>
        <topology evidence="8">Multi-pass membrane protein</topology>
    </subcellularLocation>
</comment>
<comment type="similarity">
    <text evidence="2">Belongs to the binding-protein-dependent transport system permease family. HisMQ subfamily.</text>
</comment>
<dbReference type="InterPro" id="IPR035906">
    <property type="entry name" value="MetI-like_sf"/>
</dbReference>
<feature type="domain" description="ABC transmembrane type-1" evidence="9">
    <location>
        <begin position="25"/>
        <end position="215"/>
    </location>
</feature>
<evidence type="ECO:0000256" key="8">
    <source>
        <dbReference type="RuleBase" id="RU363032"/>
    </source>
</evidence>
<dbReference type="PANTHER" id="PTHR30614">
    <property type="entry name" value="MEMBRANE COMPONENT OF AMINO ACID ABC TRANSPORTER"/>
    <property type="match status" value="1"/>
</dbReference>
<organism evidence="10 11">
    <name type="scientific">Corticimicrobacter populi</name>
    <dbReference type="NCBI Taxonomy" id="2175229"/>
    <lineage>
        <taxon>Bacteria</taxon>
        <taxon>Pseudomonadati</taxon>
        <taxon>Pseudomonadota</taxon>
        <taxon>Betaproteobacteria</taxon>
        <taxon>Burkholderiales</taxon>
        <taxon>Alcaligenaceae</taxon>
        <taxon>Corticimicrobacter</taxon>
    </lineage>
</organism>
<dbReference type="InterPro" id="IPR000515">
    <property type="entry name" value="MetI-like"/>
</dbReference>
<proteinExistence type="inferred from homology"/>
<dbReference type="SUPFAM" id="SSF161098">
    <property type="entry name" value="MetI-like"/>
    <property type="match status" value="1"/>
</dbReference>
<keyword evidence="5 8" id="KW-0812">Transmembrane</keyword>
<dbReference type="CDD" id="cd06261">
    <property type="entry name" value="TM_PBP2"/>
    <property type="match status" value="1"/>
</dbReference>
<dbReference type="GO" id="GO:0022857">
    <property type="term" value="F:transmembrane transporter activity"/>
    <property type="evidence" value="ECO:0007669"/>
    <property type="project" value="InterPro"/>
</dbReference>
<keyword evidence="11" id="KW-1185">Reference proteome</keyword>
<keyword evidence="6 8" id="KW-1133">Transmembrane helix</keyword>
<evidence type="ECO:0000256" key="2">
    <source>
        <dbReference type="ARBA" id="ARBA00010072"/>
    </source>
</evidence>
<evidence type="ECO:0000256" key="4">
    <source>
        <dbReference type="ARBA" id="ARBA00022475"/>
    </source>
</evidence>
<dbReference type="Proteomes" id="UP000245212">
    <property type="component" value="Unassembled WGS sequence"/>
</dbReference>
<dbReference type="RefSeq" id="WP_109062832.1">
    <property type="nucleotide sequence ID" value="NZ_QETA01000007.1"/>
</dbReference>
<evidence type="ECO:0000259" key="9">
    <source>
        <dbReference type="PROSITE" id="PS50928"/>
    </source>
</evidence>
<dbReference type="PANTHER" id="PTHR30614:SF21">
    <property type="entry name" value="AMINO ACID ABC TRANSPORTER PERMEASE"/>
    <property type="match status" value="1"/>
</dbReference>
<dbReference type="AlphaFoldDB" id="A0A2V1JWH6"/>
<name>A0A2V1JWH6_9BURK</name>
<dbReference type="GO" id="GO:0043190">
    <property type="term" value="C:ATP-binding cassette (ABC) transporter complex"/>
    <property type="evidence" value="ECO:0007669"/>
    <property type="project" value="InterPro"/>
</dbReference>
<gene>
    <name evidence="10" type="ORF">DD235_14605</name>
</gene>
<dbReference type="Gene3D" id="1.10.3720.10">
    <property type="entry name" value="MetI-like"/>
    <property type="match status" value="1"/>
</dbReference>
<dbReference type="GO" id="GO:0006865">
    <property type="term" value="P:amino acid transport"/>
    <property type="evidence" value="ECO:0007669"/>
    <property type="project" value="TreeGrafter"/>
</dbReference>
<feature type="transmembrane region" description="Helical" evidence="8">
    <location>
        <begin position="60"/>
        <end position="82"/>
    </location>
</feature>
<evidence type="ECO:0000256" key="1">
    <source>
        <dbReference type="ARBA" id="ARBA00004429"/>
    </source>
</evidence>
<accession>A0A2V1JWH6</accession>